<evidence type="ECO:0000313" key="3">
    <source>
        <dbReference type="Proteomes" id="UP000004995"/>
    </source>
</evidence>
<dbReference type="EMBL" id="AGNK02002238">
    <property type="status" value="NOT_ANNOTATED_CDS"/>
    <property type="molecule type" value="Genomic_DNA"/>
</dbReference>
<dbReference type="EnsemblPlants" id="KQL09605">
    <property type="protein sequence ID" value="KQL09605"/>
    <property type="gene ID" value="SETIT_009104mg"/>
</dbReference>
<feature type="compositionally biased region" description="Polar residues" evidence="1">
    <location>
        <begin position="56"/>
        <end position="65"/>
    </location>
</feature>
<dbReference type="Proteomes" id="UP000004995">
    <property type="component" value="Unassembled WGS sequence"/>
</dbReference>
<proteinExistence type="predicted"/>
<sequence>MPMVTVPEDLQKQALLQVLCGGYTSMGGTEEIKVVYENKFERQADPSPIHHRTEFRSQSQMSATSLRLPRRPRQLIHQSVPFPASRTHVHAAESHK</sequence>
<dbReference type="InParanoid" id="K3Y4G6"/>
<evidence type="ECO:0000256" key="1">
    <source>
        <dbReference type="SAM" id="MobiDB-lite"/>
    </source>
</evidence>
<reference evidence="2" key="2">
    <citation type="submission" date="2018-08" db="UniProtKB">
        <authorList>
            <consortium name="EnsemblPlants"/>
        </authorList>
    </citation>
    <scope>IDENTIFICATION</scope>
    <source>
        <strain evidence="2">Yugu1</strain>
    </source>
</reference>
<feature type="region of interest" description="Disordered" evidence="1">
    <location>
        <begin position="44"/>
        <end position="66"/>
    </location>
</feature>
<organism evidence="2 3">
    <name type="scientific">Setaria italica</name>
    <name type="common">Foxtail millet</name>
    <name type="synonym">Panicum italicum</name>
    <dbReference type="NCBI Taxonomy" id="4555"/>
    <lineage>
        <taxon>Eukaryota</taxon>
        <taxon>Viridiplantae</taxon>
        <taxon>Streptophyta</taxon>
        <taxon>Embryophyta</taxon>
        <taxon>Tracheophyta</taxon>
        <taxon>Spermatophyta</taxon>
        <taxon>Magnoliopsida</taxon>
        <taxon>Liliopsida</taxon>
        <taxon>Poales</taxon>
        <taxon>Poaceae</taxon>
        <taxon>PACMAD clade</taxon>
        <taxon>Panicoideae</taxon>
        <taxon>Panicodae</taxon>
        <taxon>Paniceae</taxon>
        <taxon>Cenchrinae</taxon>
        <taxon>Setaria</taxon>
    </lineage>
</organism>
<evidence type="ECO:0000313" key="2">
    <source>
        <dbReference type="EnsemblPlants" id="KQL09605"/>
    </source>
</evidence>
<name>K3Y4G6_SETIT</name>
<keyword evidence="3" id="KW-1185">Reference proteome</keyword>
<accession>K3Y4G6</accession>
<protein>
    <submittedName>
        <fullName evidence="2">Uncharacterized protein</fullName>
    </submittedName>
</protein>
<reference evidence="3" key="1">
    <citation type="journal article" date="2012" name="Nat. Biotechnol.">
        <title>Reference genome sequence of the model plant Setaria.</title>
        <authorList>
            <person name="Bennetzen J.L."/>
            <person name="Schmutz J."/>
            <person name="Wang H."/>
            <person name="Percifield R."/>
            <person name="Hawkins J."/>
            <person name="Pontaroli A.C."/>
            <person name="Estep M."/>
            <person name="Feng L."/>
            <person name="Vaughn J.N."/>
            <person name="Grimwood J."/>
            <person name="Jenkins J."/>
            <person name="Barry K."/>
            <person name="Lindquist E."/>
            <person name="Hellsten U."/>
            <person name="Deshpande S."/>
            <person name="Wang X."/>
            <person name="Wu X."/>
            <person name="Mitros T."/>
            <person name="Triplett J."/>
            <person name="Yang X."/>
            <person name="Ye C.Y."/>
            <person name="Mauro-Herrera M."/>
            <person name="Wang L."/>
            <person name="Li P."/>
            <person name="Sharma M."/>
            <person name="Sharma R."/>
            <person name="Ronald P.C."/>
            <person name="Panaud O."/>
            <person name="Kellogg E.A."/>
            <person name="Brutnell T.P."/>
            <person name="Doust A.N."/>
            <person name="Tuskan G.A."/>
            <person name="Rokhsar D."/>
            <person name="Devos K.M."/>
        </authorList>
    </citation>
    <scope>NUCLEOTIDE SEQUENCE [LARGE SCALE GENOMIC DNA]</scope>
    <source>
        <strain evidence="3">cv. Yugu1</strain>
    </source>
</reference>
<dbReference type="HOGENOM" id="CLU_2363654_0_0_1"/>
<dbReference type="AlphaFoldDB" id="K3Y4G6"/>
<dbReference type="Gramene" id="KQL09605">
    <property type="protein sequence ID" value="KQL09605"/>
    <property type="gene ID" value="SETIT_009104mg"/>
</dbReference>